<keyword evidence="2 4" id="KW-1133">Transmembrane helix</keyword>
<dbReference type="EMBL" id="CYSC01000003">
    <property type="protein sequence ID" value="CUH70266.1"/>
    <property type="molecule type" value="Genomic_DNA"/>
</dbReference>
<evidence type="ECO:0000313" key="7">
    <source>
        <dbReference type="EMBL" id="CUH70266.1"/>
    </source>
</evidence>
<keyword evidence="3 4" id="KW-0472">Membrane</keyword>
<protein>
    <submittedName>
        <fullName evidence="7">Monocarboxylate transporter</fullName>
    </submittedName>
</protein>
<feature type="transmembrane region" description="Helical" evidence="4">
    <location>
        <begin position="369"/>
        <end position="390"/>
    </location>
</feature>
<evidence type="ECO:0000256" key="2">
    <source>
        <dbReference type="ARBA" id="ARBA00022989"/>
    </source>
</evidence>
<dbReference type="RefSeq" id="WP_058241623.1">
    <property type="nucleotide sequence ID" value="NZ_CYSB01000004.1"/>
</dbReference>
<feature type="transmembrane region" description="Helical" evidence="4">
    <location>
        <begin position="165"/>
        <end position="185"/>
    </location>
</feature>
<dbReference type="GO" id="GO:0022857">
    <property type="term" value="F:transmembrane transporter activity"/>
    <property type="evidence" value="ECO:0007669"/>
    <property type="project" value="InterPro"/>
</dbReference>
<dbReference type="AlphaFoldDB" id="A0A0P1FQQ2"/>
<dbReference type="Pfam" id="PF07690">
    <property type="entry name" value="MFS_1"/>
    <property type="match status" value="1"/>
</dbReference>
<feature type="transmembrane region" description="Helical" evidence="4">
    <location>
        <begin position="44"/>
        <end position="64"/>
    </location>
</feature>
<feature type="transmembrane region" description="Helical" evidence="4">
    <location>
        <begin position="101"/>
        <end position="125"/>
    </location>
</feature>
<name>A0A0P1FQQ2_9RHOB</name>
<proteinExistence type="predicted"/>
<evidence type="ECO:0000313" key="8">
    <source>
        <dbReference type="Proteomes" id="UP000051086"/>
    </source>
</evidence>
<dbReference type="InterPro" id="IPR036259">
    <property type="entry name" value="MFS_trans_sf"/>
</dbReference>
<evidence type="ECO:0000256" key="1">
    <source>
        <dbReference type="ARBA" id="ARBA00022692"/>
    </source>
</evidence>
<feature type="transmembrane region" description="Helical" evidence="4">
    <location>
        <begin position="217"/>
        <end position="239"/>
    </location>
</feature>
<dbReference type="SUPFAM" id="SSF103473">
    <property type="entry name" value="MFS general substrate transporter"/>
    <property type="match status" value="1"/>
</dbReference>
<dbReference type="Proteomes" id="UP000051887">
    <property type="component" value="Unassembled WGS sequence"/>
</dbReference>
<dbReference type="InterPro" id="IPR020846">
    <property type="entry name" value="MFS_dom"/>
</dbReference>
<accession>A0A0P1FQQ2</accession>
<dbReference type="PROSITE" id="PS50850">
    <property type="entry name" value="MFS"/>
    <property type="match status" value="1"/>
</dbReference>
<dbReference type="Proteomes" id="UP000051086">
    <property type="component" value="Unassembled WGS sequence"/>
</dbReference>
<feature type="transmembrane region" description="Helical" evidence="4">
    <location>
        <begin position="137"/>
        <end position="159"/>
    </location>
</feature>
<gene>
    <name evidence="6" type="ORF">TL5118_00008</name>
    <name evidence="7" type="ORF">TL5120_00039</name>
</gene>
<feature type="transmembrane region" description="Helical" evidence="4">
    <location>
        <begin position="12"/>
        <end position="32"/>
    </location>
</feature>
<feature type="domain" description="Major facilitator superfamily (MFS) profile" evidence="5">
    <location>
        <begin position="1"/>
        <end position="395"/>
    </location>
</feature>
<evidence type="ECO:0000313" key="6">
    <source>
        <dbReference type="EMBL" id="CUH62403.1"/>
    </source>
</evidence>
<feature type="transmembrane region" description="Helical" evidence="4">
    <location>
        <begin position="245"/>
        <end position="265"/>
    </location>
</feature>
<dbReference type="Gene3D" id="1.20.1250.20">
    <property type="entry name" value="MFS general substrate transporter like domains"/>
    <property type="match status" value="1"/>
</dbReference>
<evidence type="ECO:0000256" key="4">
    <source>
        <dbReference type="SAM" id="Phobius"/>
    </source>
</evidence>
<organism evidence="7 9">
    <name type="scientific">Thalassovita autumnalis</name>
    <dbReference type="NCBI Taxonomy" id="2072972"/>
    <lineage>
        <taxon>Bacteria</taxon>
        <taxon>Pseudomonadati</taxon>
        <taxon>Pseudomonadota</taxon>
        <taxon>Alphaproteobacteria</taxon>
        <taxon>Rhodobacterales</taxon>
        <taxon>Roseobacteraceae</taxon>
        <taxon>Thalassovita</taxon>
    </lineage>
</organism>
<keyword evidence="8" id="KW-1185">Reference proteome</keyword>
<feature type="transmembrane region" description="Helical" evidence="4">
    <location>
        <begin position="338"/>
        <end position="363"/>
    </location>
</feature>
<evidence type="ECO:0000256" key="3">
    <source>
        <dbReference type="ARBA" id="ARBA00023136"/>
    </source>
</evidence>
<dbReference type="InterPro" id="IPR011701">
    <property type="entry name" value="MFS"/>
</dbReference>
<keyword evidence="1 4" id="KW-0812">Transmembrane</keyword>
<evidence type="ECO:0000259" key="5">
    <source>
        <dbReference type="PROSITE" id="PS50850"/>
    </source>
</evidence>
<feature type="transmembrane region" description="Helical" evidence="4">
    <location>
        <begin position="76"/>
        <end position="95"/>
    </location>
</feature>
<evidence type="ECO:0000313" key="9">
    <source>
        <dbReference type="Proteomes" id="UP000051887"/>
    </source>
</evidence>
<reference evidence="7 9" key="2">
    <citation type="submission" date="2015-09" db="EMBL/GenBank/DDBJ databases">
        <authorList>
            <consortium name="Swine Surveillance"/>
        </authorList>
    </citation>
    <scope>NUCLEOTIDE SEQUENCE [LARGE SCALE GENOMIC DNA]</scope>
    <source>
        <strain evidence="7 9">5120</strain>
    </source>
</reference>
<dbReference type="EMBL" id="CYSB01000004">
    <property type="protein sequence ID" value="CUH62403.1"/>
    <property type="molecule type" value="Genomic_DNA"/>
</dbReference>
<feature type="transmembrane region" description="Helical" evidence="4">
    <location>
        <begin position="300"/>
        <end position="317"/>
    </location>
</feature>
<sequence length="410" mass="44054">MIRWNPDYLPAVGLGLTQIVGYGTLMYTYAVLLPHMAQDLGLSLSTAFGILSLGLFFGGVVAPLSGMLVDRFGGRWVMTIGSLLAGLAVMSLSLVTNAYGLFVAILCAEAAGMLVLYNVAFASVARLDLNLPAQKSISVITLFGGVASTIYWPFTLWLFNAQGWQTTWIILGGLLLIICVPVHAVSLSHPLKDHSEASHAATNDWPELQGADRKRGMLWMVVSFIFGGYLMGAVMTLWVTNVQDLGHTAAYAALAGAVIGPFKTVGRFFEMLVSRNMYPLVTYALSLGLMLAGFVTLLTLGFTLTGLMIAAALYGMGDGIKTIARGTLPLALFGAKGYGARLGWISVITLGLNASAPFVFAWLTQSFGGWWSFAVMAACLSLAIATFVMIPDPRKRRHDTVEDRYLPDRG</sequence>
<dbReference type="PANTHER" id="PTHR11360">
    <property type="entry name" value="MONOCARBOXYLATE TRANSPORTER"/>
    <property type="match status" value="1"/>
</dbReference>
<reference evidence="6 8" key="1">
    <citation type="submission" date="2015-09" db="EMBL/GenBank/DDBJ databases">
        <authorList>
            <person name="Rodrigo-Torres L."/>
            <person name="Arahal D.R."/>
        </authorList>
    </citation>
    <scope>NUCLEOTIDE SEQUENCE [LARGE SCALE GENOMIC DNA]</scope>
    <source>
        <strain evidence="6 8">CECT 5118</strain>
    </source>
</reference>
<dbReference type="InterPro" id="IPR050327">
    <property type="entry name" value="Proton-linked_MCT"/>
</dbReference>